<evidence type="ECO:0000256" key="1">
    <source>
        <dbReference type="SAM" id="MobiDB-lite"/>
    </source>
</evidence>
<reference evidence="2" key="1">
    <citation type="submission" date="2009-08" db="EMBL/GenBank/DDBJ databases">
        <authorList>
            <consortium name="US DOE Joint Genome Institute"/>
            <person name="Lucas S."/>
            <person name="Copeland A."/>
            <person name="Lapidus A."/>
            <person name="Glavina del Rio T."/>
            <person name="Dalin E."/>
            <person name="Tice H."/>
            <person name="Bruce D."/>
            <person name="Barry K."/>
            <person name="Pitluck S."/>
            <person name="Lowry S."/>
            <person name="Larimer F."/>
            <person name="Land M."/>
            <person name="Hauser L."/>
            <person name="Kyrpides N."/>
            <person name="Ivanova N."/>
            <person name="McMahon K.D."/>
            <person name="Hugenholtz P."/>
        </authorList>
    </citation>
    <scope>NUCLEOTIDE SEQUENCE</scope>
    <source>
        <strain evidence="2">UW-1</strain>
    </source>
</reference>
<dbReference type="EMBL" id="CP001715">
    <property type="protein sequence ID" value="ACV37239.1"/>
    <property type="molecule type" value="Genomic_DNA"/>
</dbReference>
<feature type="region of interest" description="Disordered" evidence="1">
    <location>
        <begin position="21"/>
        <end position="56"/>
    </location>
</feature>
<dbReference type="KEGG" id="app:CAP2UW1_3994"/>
<reference evidence="2" key="2">
    <citation type="submission" date="2009-09" db="EMBL/GenBank/DDBJ databases">
        <title>Complete sequence of chromosome of Candidatus Accumulibacter phosphatis clade IIA str. UW-1.</title>
        <authorList>
            <consortium name="US DOE Joint Genome Institute"/>
            <person name="Martin H.G."/>
            <person name="Ivanova N."/>
            <person name="Kunin V."/>
            <person name="Warnecke F."/>
            <person name="Barry K."/>
            <person name="He S."/>
            <person name="Salamov A."/>
            <person name="Szeto E."/>
            <person name="Dalin E."/>
            <person name="Pangilinan J.L."/>
            <person name="Lapidus A."/>
            <person name="Lowry S."/>
            <person name="Kyrpides N.C."/>
            <person name="McMahon K.D."/>
            <person name="Hugenholtz P."/>
        </authorList>
    </citation>
    <scope>NUCLEOTIDE SEQUENCE [LARGE SCALE GENOMIC DNA]</scope>
    <source>
        <strain evidence="2">UW-1</strain>
    </source>
</reference>
<dbReference type="HOGENOM" id="CLU_3003406_0_0_4"/>
<gene>
    <name evidence="2" type="ordered locus">CAP2UW1_3994</name>
</gene>
<sequence precursor="true">MPVTVATDQATLDAAAAAQVSLGAPRGGRRHPGGEPAQHRQDVNFPASRVKSFGYP</sequence>
<protein>
    <submittedName>
        <fullName evidence="2">Uncharacterized protein</fullName>
    </submittedName>
</protein>
<dbReference type="AlphaFoldDB" id="C7RMG1"/>
<accession>C7RMG1</accession>
<organism evidence="2">
    <name type="scientific">Accumulibacter regalis</name>
    <dbReference type="NCBI Taxonomy" id="522306"/>
    <lineage>
        <taxon>Bacteria</taxon>
        <taxon>Pseudomonadati</taxon>
        <taxon>Pseudomonadota</taxon>
        <taxon>Betaproteobacteria</taxon>
        <taxon>Candidatus Accumulibacter</taxon>
    </lineage>
</organism>
<name>C7RMG1_ACCRE</name>
<dbReference type="STRING" id="522306.CAP2UW1_3994"/>
<proteinExistence type="predicted"/>
<evidence type="ECO:0000313" key="2">
    <source>
        <dbReference type="EMBL" id="ACV37239.1"/>
    </source>
</evidence>